<name>A0ABU9QKD4_9BURK</name>
<dbReference type="EMBL" id="JAZHGC010000026">
    <property type="protein sequence ID" value="MEM5289510.1"/>
    <property type="molecule type" value="Genomic_DNA"/>
</dbReference>
<keyword evidence="2" id="KW-1185">Reference proteome</keyword>
<accession>A0ABU9QKD4</accession>
<evidence type="ECO:0000313" key="2">
    <source>
        <dbReference type="Proteomes" id="UP001494588"/>
    </source>
</evidence>
<protein>
    <submittedName>
        <fullName evidence="1">Uncharacterized protein</fullName>
    </submittedName>
</protein>
<organism evidence="1 2">
    <name type="scientific">Paraburkholderia sabiae</name>
    <dbReference type="NCBI Taxonomy" id="273251"/>
    <lineage>
        <taxon>Bacteria</taxon>
        <taxon>Pseudomonadati</taxon>
        <taxon>Pseudomonadota</taxon>
        <taxon>Betaproteobacteria</taxon>
        <taxon>Burkholderiales</taxon>
        <taxon>Burkholderiaceae</taxon>
        <taxon>Paraburkholderia</taxon>
    </lineage>
</organism>
<dbReference type="RefSeq" id="WP_201657662.1">
    <property type="nucleotide sequence ID" value="NZ_CAJHCS010000028.1"/>
</dbReference>
<reference evidence="1 2" key="1">
    <citation type="submission" date="2024-01" db="EMBL/GenBank/DDBJ databases">
        <title>The diversity of rhizobia nodulating Mimosa spp. in eleven states of Brazil covering several biomes is determined by host plant, location, and edaphic factors.</title>
        <authorList>
            <person name="Rouws L."/>
            <person name="Barauna A."/>
            <person name="Beukes C."/>
            <person name="De Faria S.M."/>
            <person name="Gross E."/>
            <person name="Dos Reis Junior F.B."/>
            <person name="Simon M."/>
            <person name="Maluk M."/>
            <person name="Odee D.W."/>
            <person name="Kenicer G."/>
            <person name="Young J.P.W."/>
            <person name="Reis V.M."/>
            <person name="Zilli J."/>
            <person name="James E.K."/>
        </authorList>
    </citation>
    <scope>NUCLEOTIDE SEQUENCE [LARGE SCALE GENOMIC DNA]</scope>
    <source>
        <strain evidence="1 2">JPY77</strain>
    </source>
</reference>
<evidence type="ECO:0000313" key="1">
    <source>
        <dbReference type="EMBL" id="MEM5289510.1"/>
    </source>
</evidence>
<sequence>MYTALVRQFKDAQNKAAAAYLEVAAVEEALFPRGGEQYVYRATESRADYKTERELSDFCGRLAHVLVTKAIAQFSPPGGRLEINEDKELENASVDIRGALRAGECPDFDAFWSHLERTFSGDAGKRIGLIQAAKLLIDGFGIRPNSEIKRTTSAIVLEGRIWSEACFRSSLRKATYNSQSTVAGLMRGLAAFASHAGFDALASVLAHGRLLDYEYETREKVSFQGLDIVMFNEKWQFKFSHQVGDALSLFISEFGADYLATRDRY</sequence>
<gene>
    <name evidence="1" type="ORF">V4C55_27690</name>
</gene>
<dbReference type="Proteomes" id="UP001494588">
    <property type="component" value="Unassembled WGS sequence"/>
</dbReference>
<proteinExistence type="predicted"/>
<comment type="caution">
    <text evidence="1">The sequence shown here is derived from an EMBL/GenBank/DDBJ whole genome shotgun (WGS) entry which is preliminary data.</text>
</comment>